<dbReference type="STRING" id="995034.SAMN05216219_3227"/>
<organism evidence="1 2">
    <name type="scientific">Mycetocola miduiensis</name>
    <dbReference type="NCBI Taxonomy" id="995034"/>
    <lineage>
        <taxon>Bacteria</taxon>
        <taxon>Bacillati</taxon>
        <taxon>Actinomycetota</taxon>
        <taxon>Actinomycetes</taxon>
        <taxon>Micrococcales</taxon>
        <taxon>Microbacteriaceae</taxon>
        <taxon>Mycetocola</taxon>
    </lineage>
</organism>
<dbReference type="Proteomes" id="UP000198867">
    <property type="component" value="Unassembled WGS sequence"/>
</dbReference>
<sequence length="48" mass="5319">MHEAGDALVSQLRLVEDQPLDERARAYVQLHEELRAKLEGGDAASSRS</sequence>
<protein>
    <submittedName>
        <fullName evidence="1">Uncharacterized protein</fullName>
    </submittedName>
</protein>
<accession>A0A1I5E1M8</accession>
<name>A0A1I5E1M8_9MICO</name>
<keyword evidence="2" id="KW-1185">Reference proteome</keyword>
<dbReference type="AlphaFoldDB" id="A0A1I5E1M8"/>
<evidence type="ECO:0000313" key="1">
    <source>
        <dbReference type="EMBL" id="SFO05388.1"/>
    </source>
</evidence>
<proteinExistence type="predicted"/>
<reference evidence="2" key="1">
    <citation type="submission" date="2016-10" db="EMBL/GenBank/DDBJ databases">
        <authorList>
            <person name="Varghese N."/>
            <person name="Submissions S."/>
        </authorList>
    </citation>
    <scope>NUCLEOTIDE SEQUENCE [LARGE SCALE GENOMIC DNA]</scope>
    <source>
        <strain evidence="2">CGMCC 1.11101</strain>
    </source>
</reference>
<evidence type="ECO:0000313" key="2">
    <source>
        <dbReference type="Proteomes" id="UP000198867"/>
    </source>
</evidence>
<dbReference type="EMBL" id="FOVM01000013">
    <property type="protein sequence ID" value="SFO05388.1"/>
    <property type="molecule type" value="Genomic_DNA"/>
</dbReference>
<gene>
    <name evidence="1" type="ORF">SAMN05216219_3227</name>
</gene>